<feature type="transmembrane region" description="Helical" evidence="1">
    <location>
        <begin position="37"/>
        <end position="55"/>
    </location>
</feature>
<dbReference type="Pfam" id="PF11335">
    <property type="entry name" value="DUF3137"/>
    <property type="match status" value="1"/>
</dbReference>
<gene>
    <name evidence="2" type="ORF">GRI41_04205</name>
</gene>
<accession>A0A844ZSN6</accession>
<dbReference type="AlphaFoldDB" id="A0A844ZSN6"/>
<keyword evidence="1" id="KW-1133">Transmembrane helix</keyword>
<sequence length="315" mass="35023">MIEAPNVDRLLAGPLGTWLAEHELVREAAKEKTKGRYFKVALAAVIILPFLFLLIPVGTDLKIFLGMGAIAAGAAWGYMPTAAAKKEAKIGINDAIAGALDLTYEHDFEPGAEFEHCKQYQLVPHFTRSTFEDRWSGSVAGHDFTLFEAHLEVRRGSGKNRRWVTVFRGAIIAMGYGKRFHGTTLLQRAKKHKSWFGLGGQKDSVKFDGHELGIVDLVHPEFEDRFVVYSDDQTEARYLIDPLYVERLIGIEQAFHGDNIRSLFIGGSVVIAVDSGNLFESGSINAEDDRHKIQESVGQFKMLADLAISFNKRAN</sequence>
<dbReference type="Proteomes" id="UP000442714">
    <property type="component" value="Unassembled WGS sequence"/>
</dbReference>
<comment type="caution">
    <text evidence="2">The sequence shown here is derived from an EMBL/GenBank/DDBJ whole genome shotgun (WGS) entry which is preliminary data.</text>
</comment>
<protein>
    <submittedName>
        <fullName evidence="2">DUF3137 domain-containing protein</fullName>
    </submittedName>
</protein>
<evidence type="ECO:0000313" key="2">
    <source>
        <dbReference type="EMBL" id="MXO90016.1"/>
    </source>
</evidence>
<keyword evidence="1" id="KW-0812">Transmembrane</keyword>
<dbReference type="OrthoDB" id="4960523at2"/>
<dbReference type="RefSeq" id="WP_160603506.1">
    <property type="nucleotide sequence ID" value="NZ_WTYX01000001.1"/>
</dbReference>
<proteinExistence type="predicted"/>
<name>A0A844ZSN6_9SPHN</name>
<keyword evidence="1" id="KW-0472">Membrane</keyword>
<feature type="transmembrane region" description="Helical" evidence="1">
    <location>
        <begin position="61"/>
        <end position="79"/>
    </location>
</feature>
<organism evidence="2 3">
    <name type="scientific">Pontixanthobacter aquaemixtae</name>
    <dbReference type="NCBI Taxonomy" id="1958940"/>
    <lineage>
        <taxon>Bacteria</taxon>
        <taxon>Pseudomonadati</taxon>
        <taxon>Pseudomonadota</taxon>
        <taxon>Alphaproteobacteria</taxon>
        <taxon>Sphingomonadales</taxon>
        <taxon>Erythrobacteraceae</taxon>
        <taxon>Pontixanthobacter</taxon>
    </lineage>
</organism>
<reference evidence="2 3" key="1">
    <citation type="submission" date="2019-12" db="EMBL/GenBank/DDBJ databases">
        <title>Genomic-based taxomic classification of the family Erythrobacteraceae.</title>
        <authorList>
            <person name="Xu L."/>
        </authorList>
    </citation>
    <scope>NUCLEOTIDE SEQUENCE [LARGE SCALE GENOMIC DNA]</scope>
    <source>
        <strain evidence="2 3">KCTC 52763</strain>
    </source>
</reference>
<dbReference type="InterPro" id="IPR021484">
    <property type="entry name" value="DUF3137"/>
</dbReference>
<evidence type="ECO:0000256" key="1">
    <source>
        <dbReference type="SAM" id="Phobius"/>
    </source>
</evidence>
<evidence type="ECO:0000313" key="3">
    <source>
        <dbReference type="Proteomes" id="UP000442714"/>
    </source>
</evidence>
<dbReference type="EMBL" id="WTYX01000001">
    <property type="protein sequence ID" value="MXO90016.1"/>
    <property type="molecule type" value="Genomic_DNA"/>
</dbReference>
<keyword evidence="3" id="KW-1185">Reference proteome</keyword>